<evidence type="ECO:0000313" key="2">
    <source>
        <dbReference type="EMBL" id="QHS99737.1"/>
    </source>
</evidence>
<evidence type="ECO:0000256" key="1">
    <source>
        <dbReference type="SAM" id="MobiDB-lite"/>
    </source>
</evidence>
<feature type="compositionally biased region" description="Basic residues" evidence="1">
    <location>
        <begin position="31"/>
        <end position="56"/>
    </location>
</feature>
<protein>
    <submittedName>
        <fullName evidence="2">Uncharacterized protein</fullName>
    </submittedName>
</protein>
<dbReference type="AlphaFoldDB" id="A0A6C0C558"/>
<reference evidence="2" key="1">
    <citation type="journal article" date="2020" name="Nature">
        <title>Giant virus diversity and host interactions through global metagenomics.</title>
        <authorList>
            <person name="Schulz F."/>
            <person name="Roux S."/>
            <person name="Paez-Espino D."/>
            <person name="Jungbluth S."/>
            <person name="Walsh D.A."/>
            <person name="Denef V.J."/>
            <person name="McMahon K.D."/>
            <person name="Konstantinidis K.T."/>
            <person name="Eloe-Fadrosh E.A."/>
            <person name="Kyrpides N.C."/>
            <person name="Woyke T."/>
        </authorList>
    </citation>
    <scope>NUCLEOTIDE SEQUENCE</scope>
    <source>
        <strain evidence="2">GVMAG-M-3300020187-37</strain>
    </source>
</reference>
<accession>A0A6C0C558</accession>
<proteinExistence type="predicted"/>
<name>A0A6C0C558_9ZZZZ</name>
<organism evidence="2">
    <name type="scientific">viral metagenome</name>
    <dbReference type="NCBI Taxonomy" id="1070528"/>
    <lineage>
        <taxon>unclassified sequences</taxon>
        <taxon>metagenomes</taxon>
        <taxon>organismal metagenomes</taxon>
    </lineage>
</organism>
<dbReference type="EMBL" id="MN739346">
    <property type="protein sequence ID" value="QHS99737.1"/>
    <property type="molecule type" value="Genomic_DNA"/>
</dbReference>
<feature type="region of interest" description="Disordered" evidence="1">
    <location>
        <begin position="1"/>
        <end position="75"/>
    </location>
</feature>
<feature type="compositionally biased region" description="Basic residues" evidence="1">
    <location>
        <begin position="1"/>
        <end position="20"/>
    </location>
</feature>
<sequence length="75" mass="8438">MVKNLSKRVKRSKSKSRKMRGGQGCGITERRKSRKMRGGSSVYKRKNKSKSRKSRKMSGGGSSLEYYGATILHAK</sequence>